<dbReference type="InterPro" id="IPR037523">
    <property type="entry name" value="VOC_core"/>
</dbReference>
<dbReference type="PANTHER" id="PTHR35908:SF1">
    <property type="entry name" value="CONSERVED PROTEIN"/>
    <property type="match status" value="1"/>
</dbReference>
<reference evidence="2" key="1">
    <citation type="submission" date="2021-06" db="EMBL/GenBank/DDBJ databases">
        <title>Complete genome sequence of Nocardioides sp. G188.</title>
        <authorList>
            <person name="Im W.-T."/>
        </authorList>
    </citation>
    <scope>NUCLEOTIDE SEQUENCE</scope>
    <source>
        <strain evidence="2">G188</strain>
    </source>
</reference>
<evidence type="ECO:0000313" key="2">
    <source>
        <dbReference type="EMBL" id="QWZ10300.1"/>
    </source>
</evidence>
<proteinExistence type="predicted"/>
<name>A0A975T295_9ACTN</name>
<dbReference type="Pfam" id="PF18029">
    <property type="entry name" value="Glyoxalase_6"/>
    <property type="match status" value="1"/>
</dbReference>
<dbReference type="PANTHER" id="PTHR35908">
    <property type="entry name" value="HYPOTHETICAL FUSION PROTEIN"/>
    <property type="match status" value="1"/>
</dbReference>
<feature type="domain" description="VOC" evidence="1">
    <location>
        <begin position="7"/>
        <end position="125"/>
    </location>
</feature>
<keyword evidence="3" id="KW-1185">Reference proteome</keyword>
<evidence type="ECO:0000259" key="1">
    <source>
        <dbReference type="PROSITE" id="PS51819"/>
    </source>
</evidence>
<dbReference type="AlphaFoldDB" id="A0A975T295"/>
<dbReference type="EMBL" id="CP077062">
    <property type="protein sequence ID" value="QWZ10300.1"/>
    <property type="molecule type" value="Genomic_DNA"/>
</dbReference>
<dbReference type="Proteomes" id="UP000683575">
    <property type="component" value="Chromosome"/>
</dbReference>
<evidence type="ECO:0000313" key="3">
    <source>
        <dbReference type="Proteomes" id="UP000683575"/>
    </source>
</evidence>
<dbReference type="RefSeq" id="WP_216942146.1">
    <property type="nucleotide sequence ID" value="NZ_CP077062.1"/>
</dbReference>
<dbReference type="KEGG" id="nps:KRR39_11585"/>
<dbReference type="PROSITE" id="PS51819">
    <property type="entry name" value="VOC"/>
    <property type="match status" value="1"/>
</dbReference>
<accession>A0A975T295</accession>
<gene>
    <name evidence="2" type="ORF">KRR39_11585</name>
</gene>
<dbReference type="InterPro" id="IPR041581">
    <property type="entry name" value="Glyoxalase_6"/>
</dbReference>
<organism evidence="2 3">
    <name type="scientific">Nocardioides panacis</name>
    <dbReference type="NCBI Taxonomy" id="2849501"/>
    <lineage>
        <taxon>Bacteria</taxon>
        <taxon>Bacillati</taxon>
        <taxon>Actinomycetota</taxon>
        <taxon>Actinomycetes</taxon>
        <taxon>Propionibacteriales</taxon>
        <taxon>Nocardioidaceae</taxon>
        <taxon>Nocardioides</taxon>
    </lineage>
</organism>
<protein>
    <submittedName>
        <fullName evidence="2">VOC family protein</fullName>
    </submittedName>
</protein>
<sequence length="126" mass="13566">MTAPHLSLSGVVLGAPDPQALATFYEALLGYERVEDSEEWVVTRPAGGVLPGLSFQREKYHVAPTWPGGPTDQQMQVHLDVAVSDLDAAGALAERAGAVLAEYQPQEDVRVWIDPAGHPFCLFLQG</sequence>
<dbReference type="CDD" id="cd06587">
    <property type="entry name" value="VOC"/>
    <property type="match status" value="1"/>
</dbReference>